<evidence type="ECO:0000313" key="1">
    <source>
        <dbReference type="EMBL" id="ACG42858.1"/>
    </source>
</evidence>
<dbReference type="EMBL" id="EU970740">
    <property type="protein sequence ID" value="ACG42858.1"/>
    <property type="molecule type" value="mRNA"/>
</dbReference>
<name>B6U0H5_MAIZE</name>
<sequence>MSGSASRKLFQTARSIVLSASQRSSFSVLAAEGRTAALANFGRRRRVNEQQKWKPKGAVDEDLYKISPQLLCKKKLLRNLLGGCLGLSCIA</sequence>
<protein>
    <submittedName>
        <fullName evidence="1">Uncharacterized protein</fullName>
    </submittedName>
</protein>
<reference evidence="1" key="1">
    <citation type="journal article" date="2009" name="Plant Mol. Biol.">
        <title>Insights into corn genes derived from large-scale cDNA sequencing.</title>
        <authorList>
            <person name="Alexandrov N.N."/>
            <person name="Brover V.V."/>
            <person name="Freidin S."/>
            <person name="Troukhan M.E."/>
            <person name="Tatarinova T.V."/>
            <person name="Zhang H."/>
            <person name="Swaller T.J."/>
            <person name="Lu Y.P."/>
            <person name="Bouck J."/>
            <person name="Flavell R.B."/>
            <person name="Feldmann K.A."/>
        </authorList>
    </citation>
    <scope>NUCLEOTIDE SEQUENCE</scope>
</reference>
<organism evidence="1">
    <name type="scientific">Zea mays</name>
    <name type="common">Maize</name>
    <dbReference type="NCBI Taxonomy" id="4577"/>
    <lineage>
        <taxon>Eukaryota</taxon>
        <taxon>Viridiplantae</taxon>
        <taxon>Streptophyta</taxon>
        <taxon>Embryophyta</taxon>
        <taxon>Tracheophyta</taxon>
        <taxon>Spermatophyta</taxon>
        <taxon>Magnoliopsida</taxon>
        <taxon>Liliopsida</taxon>
        <taxon>Poales</taxon>
        <taxon>Poaceae</taxon>
        <taxon>PACMAD clade</taxon>
        <taxon>Panicoideae</taxon>
        <taxon>Andropogonodae</taxon>
        <taxon>Andropogoneae</taxon>
        <taxon>Tripsacinae</taxon>
        <taxon>Zea</taxon>
    </lineage>
</organism>
<dbReference type="AlphaFoldDB" id="B6U0H5"/>
<accession>B6U0H5</accession>
<proteinExistence type="evidence at transcript level"/>